<feature type="transmembrane region" description="Helical" evidence="6">
    <location>
        <begin position="136"/>
        <end position="156"/>
    </location>
</feature>
<keyword evidence="4 6" id="KW-0472">Membrane</keyword>
<evidence type="ECO:0000256" key="4">
    <source>
        <dbReference type="ARBA" id="ARBA00023136"/>
    </source>
</evidence>
<dbReference type="GO" id="GO:0016020">
    <property type="term" value="C:membrane"/>
    <property type="evidence" value="ECO:0007669"/>
    <property type="project" value="UniProtKB-SubCell"/>
</dbReference>
<dbReference type="Pfam" id="PF20684">
    <property type="entry name" value="Fung_rhodopsin"/>
    <property type="match status" value="1"/>
</dbReference>
<comment type="similarity">
    <text evidence="5">Belongs to the SAT4 family.</text>
</comment>
<evidence type="ECO:0000256" key="5">
    <source>
        <dbReference type="ARBA" id="ARBA00038359"/>
    </source>
</evidence>
<evidence type="ECO:0000256" key="2">
    <source>
        <dbReference type="ARBA" id="ARBA00022692"/>
    </source>
</evidence>
<dbReference type="PANTHER" id="PTHR33048">
    <property type="entry name" value="PTH11-LIKE INTEGRAL MEMBRANE PROTEIN (AFU_ORTHOLOGUE AFUA_5G11245)"/>
    <property type="match status" value="1"/>
</dbReference>
<organism evidence="8 9">
    <name type="scientific">Myriangium duriaei CBS 260.36</name>
    <dbReference type="NCBI Taxonomy" id="1168546"/>
    <lineage>
        <taxon>Eukaryota</taxon>
        <taxon>Fungi</taxon>
        <taxon>Dikarya</taxon>
        <taxon>Ascomycota</taxon>
        <taxon>Pezizomycotina</taxon>
        <taxon>Dothideomycetes</taxon>
        <taxon>Dothideomycetidae</taxon>
        <taxon>Myriangiales</taxon>
        <taxon>Myriangiaceae</taxon>
        <taxon>Myriangium</taxon>
    </lineage>
</organism>
<keyword evidence="3 6" id="KW-1133">Transmembrane helix</keyword>
<sequence length="330" mass="36612">MEELYSTYTGDPALAPWTPEVHLPIGTILANYILAFVLTTILVSARIFVRHTYVRKVQLDDWVLIAAYFAYTSYIIFLLYMALDIQLRGMVDAWWEAYMLISFRQFPYMLTSILVRASVATFFLRAIPQFEHTLPRIIIIVIFWLYASFVTANTFVNVWQCGNPADSGAFDSYYTDPTCLPDGVVIGMGKTAKYLNVALDWIMSLVPCFLVFQSSLQRKAKISAIGILILAGAGSSISVLGIVEFRSATVSYPSDLPHNFIFTLFNLWENGAAIIALSLAALRPLFERVRIGTKGSDSSQKSTLVGGALPSFARGNEVEKGGLVSTTTEC</sequence>
<keyword evidence="2 6" id="KW-0812">Transmembrane</keyword>
<gene>
    <name evidence="8" type="ORF">K461DRAFT_318908</name>
</gene>
<reference evidence="8" key="1">
    <citation type="journal article" date="2020" name="Stud. Mycol.">
        <title>101 Dothideomycetes genomes: a test case for predicting lifestyles and emergence of pathogens.</title>
        <authorList>
            <person name="Haridas S."/>
            <person name="Albert R."/>
            <person name="Binder M."/>
            <person name="Bloem J."/>
            <person name="Labutti K."/>
            <person name="Salamov A."/>
            <person name="Andreopoulos B."/>
            <person name="Baker S."/>
            <person name="Barry K."/>
            <person name="Bills G."/>
            <person name="Bluhm B."/>
            <person name="Cannon C."/>
            <person name="Castanera R."/>
            <person name="Culley D."/>
            <person name="Daum C."/>
            <person name="Ezra D."/>
            <person name="Gonzalez J."/>
            <person name="Henrissat B."/>
            <person name="Kuo A."/>
            <person name="Liang C."/>
            <person name="Lipzen A."/>
            <person name="Lutzoni F."/>
            <person name="Magnuson J."/>
            <person name="Mondo S."/>
            <person name="Nolan M."/>
            <person name="Ohm R."/>
            <person name="Pangilinan J."/>
            <person name="Park H.-J."/>
            <person name="Ramirez L."/>
            <person name="Alfaro M."/>
            <person name="Sun H."/>
            <person name="Tritt A."/>
            <person name="Yoshinaga Y."/>
            <person name="Zwiers L.-H."/>
            <person name="Turgeon B."/>
            <person name="Goodwin S."/>
            <person name="Spatafora J."/>
            <person name="Crous P."/>
            <person name="Grigoriev I."/>
        </authorList>
    </citation>
    <scope>NUCLEOTIDE SEQUENCE</scope>
    <source>
        <strain evidence="8">CBS 260.36</strain>
    </source>
</reference>
<keyword evidence="9" id="KW-1185">Reference proteome</keyword>
<protein>
    <recommendedName>
        <fullName evidence="7">Rhodopsin domain-containing protein</fullName>
    </recommendedName>
</protein>
<feature type="transmembrane region" description="Helical" evidence="6">
    <location>
        <begin position="194"/>
        <end position="212"/>
    </location>
</feature>
<feature type="transmembrane region" description="Helical" evidence="6">
    <location>
        <begin position="103"/>
        <end position="124"/>
    </location>
</feature>
<dbReference type="InterPro" id="IPR052337">
    <property type="entry name" value="SAT4-like"/>
</dbReference>
<comment type="subcellular location">
    <subcellularLocation>
        <location evidence="1">Membrane</location>
        <topology evidence="1">Multi-pass membrane protein</topology>
    </subcellularLocation>
</comment>
<evidence type="ECO:0000256" key="1">
    <source>
        <dbReference type="ARBA" id="ARBA00004141"/>
    </source>
</evidence>
<dbReference type="EMBL" id="ML996082">
    <property type="protein sequence ID" value="KAF2156333.1"/>
    <property type="molecule type" value="Genomic_DNA"/>
</dbReference>
<dbReference type="InterPro" id="IPR049326">
    <property type="entry name" value="Rhodopsin_dom_fungi"/>
</dbReference>
<comment type="caution">
    <text evidence="8">The sequence shown here is derived from an EMBL/GenBank/DDBJ whole genome shotgun (WGS) entry which is preliminary data.</text>
</comment>
<dbReference type="Proteomes" id="UP000799439">
    <property type="component" value="Unassembled WGS sequence"/>
</dbReference>
<proteinExistence type="inferred from homology"/>
<evidence type="ECO:0000256" key="3">
    <source>
        <dbReference type="ARBA" id="ARBA00022989"/>
    </source>
</evidence>
<name>A0A9P4JC81_9PEZI</name>
<feature type="transmembrane region" description="Helical" evidence="6">
    <location>
        <begin position="29"/>
        <end position="49"/>
    </location>
</feature>
<dbReference type="AlphaFoldDB" id="A0A9P4JC81"/>
<evidence type="ECO:0000313" key="9">
    <source>
        <dbReference type="Proteomes" id="UP000799439"/>
    </source>
</evidence>
<evidence type="ECO:0000256" key="6">
    <source>
        <dbReference type="SAM" id="Phobius"/>
    </source>
</evidence>
<evidence type="ECO:0000313" key="8">
    <source>
        <dbReference type="EMBL" id="KAF2156333.1"/>
    </source>
</evidence>
<feature type="transmembrane region" description="Helical" evidence="6">
    <location>
        <begin position="263"/>
        <end position="282"/>
    </location>
</feature>
<accession>A0A9P4JC81</accession>
<dbReference type="PANTHER" id="PTHR33048:SF96">
    <property type="entry name" value="INTEGRAL MEMBRANE PROTEIN"/>
    <property type="match status" value="1"/>
</dbReference>
<dbReference type="OrthoDB" id="3936451at2759"/>
<feature type="domain" description="Rhodopsin" evidence="7">
    <location>
        <begin position="45"/>
        <end position="288"/>
    </location>
</feature>
<feature type="transmembrane region" description="Helical" evidence="6">
    <location>
        <begin position="61"/>
        <end position="83"/>
    </location>
</feature>
<feature type="transmembrane region" description="Helical" evidence="6">
    <location>
        <begin position="224"/>
        <end position="243"/>
    </location>
</feature>
<evidence type="ECO:0000259" key="7">
    <source>
        <dbReference type="Pfam" id="PF20684"/>
    </source>
</evidence>